<dbReference type="EMBL" id="JMCC02000155">
    <property type="protein sequence ID" value="KIG12039.1"/>
    <property type="molecule type" value="Genomic_DNA"/>
</dbReference>
<dbReference type="RefSeq" id="WP_052558598.1">
    <property type="nucleotide sequence ID" value="NZ_JMCC02000155.1"/>
</dbReference>
<organism evidence="3 4">
    <name type="scientific">Enhygromyxa salina</name>
    <dbReference type="NCBI Taxonomy" id="215803"/>
    <lineage>
        <taxon>Bacteria</taxon>
        <taxon>Pseudomonadati</taxon>
        <taxon>Myxococcota</taxon>
        <taxon>Polyangia</taxon>
        <taxon>Nannocystales</taxon>
        <taxon>Nannocystaceae</taxon>
        <taxon>Enhygromyxa</taxon>
    </lineage>
</organism>
<protein>
    <submittedName>
        <fullName evidence="3">Uncharacterized protein</fullName>
    </submittedName>
</protein>
<sequence length="210" mass="22664">MSEGHELVVREDSDSDSESASLAVNGQGRSPDAYEAKYMHGEGMVLYRDKSRAPWPLHAVFAAISAVTIGSAFAGPGAWVGAAITLPLVALMWLLFSILRVTVSQGQVNVQYGLFGPKIPIASISSAEAVEYDWKQWGGWGIRVNTKGEWIYNMPGDRGRAVRIAWQDRKGKSKVTYVGSLESEDLARRIAEARALAGGTQPAALEPGDD</sequence>
<evidence type="ECO:0000256" key="2">
    <source>
        <dbReference type="SAM" id="Phobius"/>
    </source>
</evidence>
<accession>A0A0C1Z362</accession>
<reference evidence="3 4" key="1">
    <citation type="submission" date="2014-12" db="EMBL/GenBank/DDBJ databases">
        <title>Genome assembly of Enhygromyxa salina DSM 15201.</title>
        <authorList>
            <person name="Sharma G."/>
            <person name="Subramanian S."/>
        </authorList>
    </citation>
    <scope>NUCLEOTIDE SEQUENCE [LARGE SCALE GENOMIC DNA]</scope>
    <source>
        <strain evidence="3 4">DSM 15201</strain>
    </source>
</reference>
<evidence type="ECO:0000313" key="4">
    <source>
        <dbReference type="Proteomes" id="UP000031599"/>
    </source>
</evidence>
<dbReference type="Pfam" id="PF11292">
    <property type="entry name" value="DUF3093"/>
    <property type="match status" value="1"/>
</dbReference>
<evidence type="ECO:0000313" key="3">
    <source>
        <dbReference type="EMBL" id="KIG12039.1"/>
    </source>
</evidence>
<comment type="caution">
    <text evidence="3">The sequence shown here is derived from an EMBL/GenBank/DDBJ whole genome shotgun (WGS) entry which is preliminary data.</text>
</comment>
<feature type="transmembrane region" description="Helical" evidence="2">
    <location>
        <begin position="79"/>
        <end position="99"/>
    </location>
</feature>
<dbReference type="AlphaFoldDB" id="A0A0C1Z362"/>
<dbReference type="InterPro" id="IPR021443">
    <property type="entry name" value="DUF3093"/>
</dbReference>
<keyword evidence="2" id="KW-1133">Transmembrane helix</keyword>
<dbReference type="Proteomes" id="UP000031599">
    <property type="component" value="Unassembled WGS sequence"/>
</dbReference>
<feature type="transmembrane region" description="Helical" evidence="2">
    <location>
        <begin position="55"/>
        <end position="73"/>
    </location>
</feature>
<evidence type="ECO:0000256" key="1">
    <source>
        <dbReference type="SAM" id="MobiDB-lite"/>
    </source>
</evidence>
<proteinExistence type="predicted"/>
<name>A0A0C1Z362_9BACT</name>
<feature type="compositionally biased region" description="Basic and acidic residues" evidence="1">
    <location>
        <begin position="1"/>
        <end position="12"/>
    </location>
</feature>
<keyword evidence="2" id="KW-0472">Membrane</keyword>
<gene>
    <name evidence="3" type="ORF">DB30_02094</name>
</gene>
<feature type="region of interest" description="Disordered" evidence="1">
    <location>
        <begin position="1"/>
        <end position="28"/>
    </location>
</feature>
<keyword evidence="2" id="KW-0812">Transmembrane</keyword>